<keyword evidence="1" id="KW-0812">Transmembrane</keyword>
<evidence type="ECO:0008006" key="4">
    <source>
        <dbReference type="Google" id="ProtNLM"/>
    </source>
</evidence>
<comment type="caution">
    <text evidence="2">The sequence shown here is derived from an EMBL/GenBank/DDBJ whole genome shotgun (WGS) entry which is preliminary data.</text>
</comment>
<evidence type="ECO:0000313" key="3">
    <source>
        <dbReference type="Proteomes" id="UP000596742"/>
    </source>
</evidence>
<dbReference type="Proteomes" id="UP000596742">
    <property type="component" value="Unassembled WGS sequence"/>
</dbReference>
<dbReference type="OrthoDB" id="6139367at2759"/>
<sequence length="220" mass="24016">MEYTPVFINAMFVLLIGVYVYKNERRIADISTTHDGTGVAYIRWGKKLCDGPNTETIYSGQVGGGHYAHTGASVNYVCLPNDPNIAQPLKPHCDYDLIYGAEYQIGAYNQPPGMRSGIENRDAACAACLAKGKMASMIIPGRDTCYKGWTKEYSGILMAGKYNHSASSEYACVDIDAEAISDDSKDENGVLFYPVKTVCGSLKCPPYKQDTEVLCVVCSK</sequence>
<protein>
    <recommendedName>
        <fullName evidence="4">Short-chain collagen C4</fullName>
    </recommendedName>
</protein>
<dbReference type="InterPro" id="IPR051077">
    <property type="entry name" value="Ca-dependent_lectin"/>
</dbReference>
<keyword evidence="3" id="KW-1185">Reference proteome</keyword>
<keyword evidence="1" id="KW-1133">Transmembrane helix</keyword>
<gene>
    <name evidence="2" type="ORF">MGAL_10B037153</name>
</gene>
<dbReference type="PANTHER" id="PTHR24024:SF18">
    <property type="entry name" value="SHORT-CHAIN COLLAGEN C4-LIKE"/>
    <property type="match status" value="1"/>
</dbReference>
<dbReference type="EMBL" id="UYJE01005750">
    <property type="protein sequence ID" value="VDI40026.1"/>
    <property type="molecule type" value="Genomic_DNA"/>
</dbReference>
<evidence type="ECO:0000256" key="1">
    <source>
        <dbReference type="SAM" id="Phobius"/>
    </source>
</evidence>
<dbReference type="AlphaFoldDB" id="A0A8B6EU82"/>
<proteinExistence type="predicted"/>
<dbReference type="PANTHER" id="PTHR24024">
    <property type="entry name" value="PULMONARY SURFACTANT-ASSOCIATED PROTEIN A"/>
    <property type="match status" value="1"/>
</dbReference>
<feature type="transmembrane region" description="Helical" evidence="1">
    <location>
        <begin position="6"/>
        <end position="21"/>
    </location>
</feature>
<dbReference type="GO" id="GO:0005615">
    <property type="term" value="C:extracellular space"/>
    <property type="evidence" value="ECO:0007669"/>
    <property type="project" value="TreeGrafter"/>
</dbReference>
<organism evidence="2 3">
    <name type="scientific">Mytilus galloprovincialis</name>
    <name type="common">Mediterranean mussel</name>
    <dbReference type="NCBI Taxonomy" id="29158"/>
    <lineage>
        <taxon>Eukaryota</taxon>
        <taxon>Metazoa</taxon>
        <taxon>Spiralia</taxon>
        <taxon>Lophotrochozoa</taxon>
        <taxon>Mollusca</taxon>
        <taxon>Bivalvia</taxon>
        <taxon>Autobranchia</taxon>
        <taxon>Pteriomorphia</taxon>
        <taxon>Mytilida</taxon>
        <taxon>Mytiloidea</taxon>
        <taxon>Mytilidae</taxon>
        <taxon>Mytilinae</taxon>
        <taxon>Mytilus</taxon>
    </lineage>
</organism>
<reference evidence="2" key="1">
    <citation type="submission" date="2018-11" db="EMBL/GenBank/DDBJ databases">
        <authorList>
            <person name="Alioto T."/>
            <person name="Alioto T."/>
        </authorList>
    </citation>
    <scope>NUCLEOTIDE SEQUENCE</scope>
</reference>
<keyword evidence="1" id="KW-0472">Membrane</keyword>
<evidence type="ECO:0000313" key="2">
    <source>
        <dbReference type="EMBL" id="VDI40026.1"/>
    </source>
</evidence>
<name>A0A8B6EU82_MYTGA</name>
<accession>A0A8B6EU82</accession>